<keyword evidence="5" id="KW-0326">Glycosidase</keyword>
<keyword evidence="5" id="KW-0378">Hydrolase</keyword>
<evidence type="ECO:0000313" key="9">
    <source>
        <dbReference type="Proteomes" id="UP001378592"/>
    </source>
</evidence>
<comment type="caution">
    <text evidence="8">The sequence shown here is derived from an EMBL/GenBank/DDBJ whole genome shotgun (WGS) entry which is preliminary data.</text>
</comment>
<keyword evidence="9" id="KW-1185">Reference proteome</keyword>
<organism evidence="8 9">
    <name type="scientific">Gryllus longicercus</name>
    <dbReference type="NCBI Taxonomy" id="2509291"/>
    <lineage>
        <taxon>Eukaryota</taxon>
        <taxon>Metazoa</taxon>
        <taxon>Ecdysozoa</taxon>
        <taxon>Arthropoda</taxon>
        <taxon>Hexapoda</taxon>
        <taxon>Insecta</taxon>
        <taxon>Pterygota</taxon>
        <taxon>Neoptera</taxon>
        <taxon>Polyneoptera</taxon>
        <taxon>Orthoptera</taxon>
        <taxon>Ensifera</taxon>
        <taxon>Gryllidea</taxon>
        <taxon>Grylloidea</taxon>
        <taxon>Gryllidae</taxon>
        <taxon>Gryllinae</taxon>
        <taxon>Gryllus</taxon>
    </lineage>
</organism>
<dbReference type="GO" id="GO:0004558">
    <property type="term" value="F:alpha-1,4-glucosidase activity"/>
    <property type="evidence" value="ECO:0007669"/>
    <property type="project" value="UniProtKB-EC"/>
</dbReference>
<comment type="catalytic activity">
    <reaction evidence="1">
        <text>Hydrolysis of terminal, non-reducing (1-&gt;4)-linked alpha-D-glucose residues with release of alpha-D-glucose.</text>
        <dbReference type="EC" id="3.2.1.20"/>
    </reaction>
</comment>
<dbReference type="SMART" id="SM00642">
    <property type="entry name" value="Aamy"/>
    <property type="match status" value="1"/>
</dbReference>
<dbReference type="GO" id="GO:0005975">
    <property type="term" value="P:carbohydrate metabolic process"/>
    <property type="evidence" value="ECO:0007669"/>
    <property type="project" value="InterPro"/>
</dbReference>
<dbReference type="Gene3D" id="3.20.20.80">
    <property type="entry name" value="Glycosidases"/>
    <property type="match status" value="1"/>
</dbReference>
<evidence type="ECO:0000256" key="4">
    <source>
        <dbReference type="ARBA" id="ARBA00023180"/>
    </source>
</evidence>
<evidence type="ECO:0000256" key="1">
    <source>
        <dbReference type="ARBA" id="ARBA00001657"/>
    </source>
</evidence>
<dbReference type="SUPFAM" id="SSF51445">
    <property type="entry name" value="(Trans)glycosidases"/>
    <property type="match status" value="1"/>
</dbReference>
<keyword evidence="4" id="KW-0325">Glycoprotein</keyword>
<dbReference type="Pfam" id="PF00128">
    <property type="entry name" value="Alpha-amylase"/>
    <property type="match status" value="1"/>
</dbReference>
<evidence type="ECO:0000256" key="2">
    <source>
        <dbReference type="ARBA" id="ARBA00008061"/>
    </source>
</evidence>
<dbReference type="EC" id="3.2.1.20" evidence="3"/>
<feature type="domain" description="Glycosyl hydrolase family 13 catalytic" evidence="7">
    <location>
        <begin position="71"/>
        <end position="468"/>
    </location>
</feature>
<dbReference type="InterPro" id="IPR045857">
    <property type="entry name" value="O16G_dom_2"/>
</dbReference>
<dbReference type="PANTHER" id="PTHR10357">
    <property type="entry name" value="ALPHA-AMYLASE FAMILY MEMBER"/>
    <property type="match status" value="1"/>
</dbReference>
<dbReference type="CDD" id="cd11328">
    <property type="entry name" value="AmyAc_maltase"/>
    <property type="match status" value="1"/>
</dbReference>
<feature type="compositionally biased region" description="Pro residues" evidence="6">
    <location>
        <begin position="16"/>
        <end position="29"/>
    </location>
</feature>
<dbReference type="AlphaFoldDB" id="A0AAN9VQR6"/>
<dbReference type="PANTHER" id="PTHR10357:SF179">
    <property type="entry name" value="NEUTRAL AND BASIC AMINO ACID TRANSPORT PROTEIN RBAT"/>
    <property type="match status" value="1"/>
</dbReference>
<feature type="compositionally biased region" description="Low complexity" evidence="6">
    <location>
        <begin position="30"/>
        <end position="58"/>
    </location>
</feature>
<evidence type="ECO:0000256" key="5">
    <source>
        <dbReference type="ARBA" id="ARBA00023295"/>
    </source>
</evidence>
<dbReference type="Gene3D" id="3.90.400.10">
    <property type="entry name" value="Oligo-1,6-glucosidase, Domain 2"/>
    <property type="match status" value="1"/>
</dbReference>
<dbReference type="EMBL" id="JAZDUA010000072">
    <property type="protein sequence ID" value="KAK7869575.1"/>
    <property type="molecule type" value="Genomic_DNA"/>
</dbReference>
<feature type="region of interest" description="Disordered" evidence="6">
    <location>
        <begin position="1"/>
        <end position="60"/>
    </location>
</feature>
<protein>
    <recommendedName>
        <fullName evidence="3">alpha-glucosidase</fullName>
        <ecNumber evidence="3">3.2.1.20</ecNumber>
    </recommendedName>
</protein>
<name>A0AAN9VQR6_9ORTH</name>
<evidence type="ECO:0000256" key="3">
    <source>
        <dbReference type="ARBA" id="ARBA00012741"/>
    </source>
</evidence>
<accession>A0AAN9VQR6</accession>
<evidence type="ECO:0000256" key="6">
    <source>
        <dbReference type="SAM" id="MobiDB-lite"/>
    </source>
</evidence>
<evidence type="ECO:0000259" key="7">
    <source>
        <dbReference type="SMART" id="SM00642"/>
    </source>
</evidence>
<evidence type="ECO:0000313" key="8">
    <source>
        <dbReference type="EMBL" id="KAK7869575.1"/>
    </source>
</evidence>
<dbReference type="FunFam" id="3.90.400.10:FF:000001">
    <property type="entry name" value="Maltase A3, isoform A"/>
    <property type="match status" value="1"/>
</dbReference>
<dbReference type="InterPro" id="IPR006047">
    <property type="entry name" value="GH13_cat_dom"/>
</dbReference>
<proteinExistence type="inferred from homology"/>
<dbReference type="InterPro" id="IPR017853">
    <property type="entry name" value="GH"/>
</dbReference>
<reference evidence="8 9" key="1">
    <citation type="submission" date="2024-03" db="EMBL/GenBank/DDBJ databases">
        <title>The genome assembly and annotation of the cricket Gryllus longicercus Weissman &amp; Gray.</title>
        <authorList>
            <person name="Szrajer S."/>
            <person name="Gray D."/>
            <person name="Ylla G."/>
        </authorList>
    </citation>
    <scope>NUCLEOTIDE SEQUENCE [LARGE SCALE GENOMIC DNA]</scope>
    <source>
        <strain evidence="8">DAG 2021-001</strain>
        <tissue evidence="8">Whole body minus gut</tissue>
    </source>
</reference>
<sequence length="618" mass="67955">MAAPARARPDAGDAPAPAPAPGAAEPPPATEGATAAAAAAGNDTTGPDQKQPQEQAEPQELDWWQTAVIYQIYPRSFKDSNGDGIGDLNGITEKVDFLKELGVDAVWLSPIFKSPMVDFGYDISDFTDVDPVFGTLQDFDRLLEKLHSVDIRLLLDFVPNHSSDRHPWFEQSVRRVQPYADYYVWADGRPDPRNPKRRLPPNNWLSVFGGPAWTWHPVRGQFYLHQFAAAQPDLNYTNPSVTKDMEAVLQFWLERGVDGFRVDAVPYLVEDELLRDEEPAPGAEAEGVLPGEHASLAHTRTQHLPATRALLAAWRARLDAHSRTDGRTRLMMVEAYGEREQVMRYFGDSAAPGAHFPFNFALLAANNATTSHDLRDAVDQWMDNMPPGGWPNWLLGNHDQPRVATRVGPELADAMNMLSLLLPGTAVVYMGEELGMEDGPVAWEQTVDPPGRNAGPQRFAKFSRDPERTPFQWDDSANAGFAPAGVRPWLPVAPSYRTVNAEIQARFPVSHLQVFRRLVKLRGSPVAQRGALNLQTPSASLLAFARELAGVETLLVVINLAPEDAMADLVTSFGGELPEFLSVVIPSINSGLRIGQQVLSKEVKLPSKASVVLSTKKP</sequence>
<comment type="similarity">
    <text evidence="2">Belongs to the glycosyl hydrolase 13 family.</text>
</comment>
<dbReference type="Proteomes" id="UP001378592">
    <property type="component" value="Unassembled WGS sequence"/>
</dbReference>
<gene>
    <name evidence="8" type="ORF">R5R35_003367</name>
</gene>